<evidence type="ECO:0000256" key="7">
    <source>
        <dbReference type="ARBA" id="ARBA00023317"/>
    </source>
</evidence>
<keyword evidence="10" id="KW-0479">Metal-binding</keyword>
<dbReference type="InterPro" id="IPR009014">
    <property type="entry name" value="Transketo_C/PFOR_II"/>
</dbReference>
<dbReference type="CDD" id="cd02017">
    <property type="entry name" value="TPP_E1_EcPDC_like"/>
    <property type="match status" value="1"/>
</dbReference>
<proteinExistence type="predicted"/>
<dbReference type="SUPFAM" id="SSF52922">
    <property type="entry name" value="TK C-terminal domain-like"/>
    <property type="match status" value="1"/>
</dbReference>
<evidence type="ECO:0000313" key="14">
    <source>
        <dbReference type="EMBL" id="KAA2285087.1"/>
    </source>
</evidence>
<dbReference type="GO" id="GO:0046872">
    <property type="term" value="F:metal ion binding"/>
    <property type="evidence" value="ECO:0007669"/>
    <property type="project" value="UniProtKB-KW"/>
</dbReference>
<feature type="domain" description="Transketolase N-terminal" evidence="11">
    <location>
        <begin position="116"/>
        <end position="294"/>
    </location>
</feature>
<comment type="cofactor">
    <cofactor evidence="1 9">
        <name>thiamine diphosphate</name>
        <dbReference type="ChEBI" id="CHEBI:58937"/>
    </cofactor>
</comment>
<evidence type="ECO:0000256" key="9">
    <source>
        <dbReference type="PIRNR" id="PIRNR000156"/>
    </source>
</evidence>
<dbReference type="Pfam" id="PF17831">
    <property type="entry name" value="PDH_E1_M"/>
    <property type="match status" value="1"/>
</dbReference>
<comment type="cofactor">
    <cofactor evidence="10">
        <name>Mg(2+)</name>
        <dbReference type="ChEBI" id="CHEBI:18420"/>
    </cofactor>
</comment>
<dbReference type="SUPFAM" id="SSF52518">
    <property type="entry name" value="Thiamin diphosphate-binding fold (THDP-binding)"/>
    <property type="match status" value="2"/>
</dbReference>
<dbReference type="InterPro" id="IPR041621">
    <property type="entry name" value="PDH_E1_M"/>
</dbReference>
<dbReference type="InterPro" id="IPR004660">
    <property type="entry name" value="PDH_E1"/>
</dbReference>
<dbReference type="GO" id="GO:0004739">
    <property type="term" value="F:pyruvate dehydrogenase (acetyl-transferring) activity"/>
    <property type="evidence" value="ECO:0007669"/>
    <property type="project" value="UniProtKB-EC"/>
</dbReference>
<dbReference type="PANTHER" id="PTHR43825:SF3">
    <property type="entry name" value="PYRUVATE DEHYDROGENASE E1 COMPONENT"/>
    <property type="match status" value="1"/>
</dbReference>
<evidence type="ECO:0000256" key="2">
    <source>
        <dbReference type="ARBA" id="ARBA00003157"/>
    </source>
</evidence>
<dbReference type="AlphaFoldDB" id="A0A5B2ZAU3"/>
<evidence type="ECO:0000256" key="6">
    <source>
        <dbReference type="ARBA" id="ARBA00023052"/>
    </source>
</evidence>
<comment type="catalytic activity">
    <reaction evidence="8 9">
        <text>N(6)-[(R)-lipoyl]-L-lysyl-[protein] + pyruvate + H(+) = N(6)-[(R)-S(8)-acetyldihydrolipoyl]-L-lysyl-[protein] + CO2</text>
        <dbReference type="Rhea" id="RHEA:19189"/>
        <dbReference type="Rhea" id="RHEA-COMP:10474"/>
        <dbReference type="Rhea" id="RHEA-COMP:10478"/>
        <dbReference type="ChEBI" id="CHEBI:15361"/>
        <dbReference type="ChEBI" id="CHEBI:15378"/>
        <dbReference type="ChEBI" id="CHEBI:16526"/>
        <dbReference type="ChEBI" id="CHEBI:83099"/>
        <dbReference type="ChEBI" id="CHEBI:83111"/>
        <dbReference type="EC" id="1.2.4.1"/>
    </reaction>
</comment>
<keyword evidence="5 9" id="KW-0560">Oxidoreductase</keyword>
<evidence type="ECO:0000259" key="12">
    <source>
        <dbReference type="Pfam" id="PF17831"/>
    </source>
</evidence>
<evidence type="ECO:0000256" key="1">
    <source>
        <dbReference type="ARBA" id="ARBA00001964"/>
    </source>
</evidence>
<evidence type="ECO:0000259" key="11">
    <source>
        <dbReference type="Pfam" id="PF00456"/>
    </source>
</evidence>
<dbReference type="Gene3D" id="3.40.50.920">
    <property type="match status" value="1"/>
</dbReference>
<evidence type="ECO:0000313" key="15">
    <source>
        <dbReference type="Proteomes" id="UP000322165"/>
    </source>
</evidence>
<accession>A0A5B2ZAU3</accession>
<evidence type="ECO:0000256" key="3">
    <source>
        <dbReference type="ARBA" id="ARBA00012281"/>
    </source>
</evidence>
<keyword evidence="10" id="KW-0460">Magnesium</keyword>
<dbReference type="Pfam" id="PF22613">
    <property type="entry name" value="Transketolase_C_1"/>
    <property type="match status" value="1"/>
</dbReference>
<dbReference type="InterPro" id="IPR055152">
    <property type="entry name" value="Transketolase-like_C_2"/>
</dbReference>
<dbReference type="FunFam" id="3.40.50.970:FF:000011">
    <property type="entry name" value="Pyruvate dehydrogenase E1 component"/>
    <property type="match status" value="1"/>
</dbReference>
<dbReference type="NCBIfam" id="TIGR00759">
    <property type="entry name" value="aceE"/>
    <property type="match status" value="1"/>
</dbReference>
<gene>
    <name evidence="14" type="primary">aceE</name>
    <name evidence="14" type="ORF">F0415_07545</name>
</gene>
<comment type="caution">
    <text evidence="14">The sequence shown here is derived from an EMBL/GenBank/DDBJ whole genome shotgun (WGS) entry which is preliminary data.</text>
</comment>
<reference evidence="14 15" key="1">
    <citation type="submission" date="2019-09" db="EMBL/GenBank/DDBJ databases">
        <title>Arenimonas chukotkensis sp. nov., a bacterium isolated from Chukotka hot spring, Arctic region, Russia.</title>
        <authorList>
            <person name="Zayulina K.S."/>
            <person name="Prokofeva M.I."/>
            <person name="Elcheninov A.G."/>
            <person name="Novikov A."/>
            <person name="Kochetkova T.V."/>
            <person name="Kublanov I.V."/>
        </authorList>
    </citation>
    <scope>NUCLEOTIDE SEQUENCE [LARGE SCALE GENOMIC DNA]</scope>
    <source>
        <strain evidence="14 15">3729k</strain>
    </source>
</reference>
<dbReference type="InterPro" id="IPR029061">
    <property type="entry name" value="THDP-binding"/>
</dbReference>
<feature type="domain" description="Transketolase-like C-terminal" evidence="13">
    <location>
        <begin position="715"/>
        <end position="851"/>
    </location>
</feature>
<name>A0A5B2ZAU3_9GAMM</name>
<dbReference type="RefSeq" id="WP_149860586.1">
    <property type="nucleotide sequence ID" value="NZ_VUOD01000004.1"/>
</dbReference>
<dbReference type="Proteomes" id="UP000322165">
    <property type="component" value="Unassembled WGS sequence"/>
</dbReference>
<evidence type="ECO:0000256" key="8">
    <source>
        <dbReference type="ARBA" id="ARBA00051231"/>
    </source>
</evidence>
<feature type="binding site" evidence="10">
    <location>
        <position position="265"/>
    </location>
    <ligand>
        <name>Mg(2+)</name>
        <dbReference type="ChEBI" id="CHEBI:18420"/>
    </ligand>
</feature>
<feature type="binding site" evidence="10">
    <location>
        <position position="233"/>
    </location>
    <ligand>
        <name>Mg(2+)</name>
        <dbReference type="ChEBI" id="CHEBI:18420"/>
    </ligand>
</feature>
<dbReference type="EC" id="1.2.4.1" evidence="3 9"/>
<evidence type="ECO:0000256" key="4">
    <source>
        <dbReference type="ARBA" id="ARBA00017172"/>
    </source>
</evidence>
<dbReference type="InterPro" id="IPR035807">
    <property type="entry name" value="PDC_E1_N"/>
</dbReference>
<evidence type="ECO:0000256" key="5">
    <source>
        <dbReference type="ARBA" id="ARBA00023002"/>
    </source>
</evidence>
<dbReference type="EMBL" id="VUOD01000004">
    <property type="protein sequence ID" value="KAA2285087.1"/>
    <property type="molecule type" value="Genomic_DNA"/>
</dbReference>
<keyword evidence="15" id="KW-1185">Reference proteome</keyword>
<feature type="domain" description="Pyruvate dehydrogenase E1 component middle" evidence="12">
    <location>
        <begin position="489"/>
        <end position="702"/>
    </location>
</feature>
<dbReference type="PANTHER" id="PTHR43825">
    <property type="entry name" value="PYRUVATE DEHYDROGENASE E1 COMPONENT"/>
    <property type="match status" value="1"/>
</dbReference>
<comment type="function">
    <text evidence="2 9">Component of the pyruvate dehydrogenase (PDH) complex, that catalyzes the overall conversion of pyruvate to acetyl-CoA and CO(2).</text>
</comment>
<evidence type="ECO:0000256" key="10">
    <source>
        <dbReference type="PIRSR" id="PIRSR000156-1"/>
    </source>
</evidence>
<keyword evidence="6 9" id="KW-0786">Thiamine pyrophosphate</keyword>
<feature type="binding site" evidence="10">
    <location>
        <position position="263"/>
    </location>
    <ligand>
        <name>Mg(2+)</name>
        <dbReference type="ChEBI" id="CHEBI:18420"/>
    </ligand>
</feature>
<reference evidence="14 15" key="2">
    <citation type="submission" date="2019-09" db="EMBL/GenBank/DDBJ databases">
        <authorList>
            <person name="Mazur A."/>
        </authorList>
    </citation>
    <scope>NUCLEOTIDE SEQUENCE [LARGE SCALE GENOMIC DNA]</scope>
    <source>
        <strain evidence="14 15">3729k</strain>
    </source>
</reference>
<dbReference type="PIRSF" id="PIRSF000156">
    <property type="entry name" value="Pyruvate_dh_E1"/>
    <property type="match status" value="1"/>
</dbReference>
<dbReference type="InterPro" id="IPR051157">
    <property type="entry name" value="PDH/Transketolase"/>
</dbReference>
<dbReference type="Pfam" id="PF00456">
    <property type="entry name" value="Transketolase_N"/>
    <property type="match status" value="1"/>
</dbReference>
<evidence type="ECO:0000259" key="13">
    <source>
        <dbReference type="Pfam" id="PF22613"/>
    </source>
</evidence>
<dbReference type="InterPro" id="IPR005474">
    <property type="entry name" value="Transketolase_N"/>
</dbReference>
<sequence length="893" mass="100528">MNWLNDVLENDPDPTETREWVESLKAVLDHDGPERAHQLLERMVELTRRTGAHLPFHPTTEYVNTIPPHLEAKSDGDAAMEWRIRSIIRWNAMAMVVRANRKPGDLGGHIASFASSATLYDVGFNHFWRAPSESHPGDLVYIQGHSSPGIYARSFLEGRIGEDQLDNFRMEVDGKGVSSYPHPWLMPDYWQFPTVSMGLGPISAIYQARFLKYMEARGLLPKSDRKVWCFLGDGETDEPESLGAIALAGREGLDNLIFVINCNLQRLDGPVRGNGKIIQELEGSFRGAGWNVIKLIWGSYWDPLLARDSHGMLRKLMMETVDGEYQNCKAFGGAYTREHFFGKYPETKAMVASLSDEDIWRLNRGGHDPHKVYAAYHAAVNHAGQPTVILAKTVKGYGMGRAGESLNPTHQTKKLDDEAVRAFRDRFNIPVPDDKLSQVPFYHPGADSPEVQYMKERRARLGGFLPQRRRKTSVALQVPKLEAFERLLKSSGERELSTTMAFVQALNIVLRDKQVGPRCVPIVADEARTFGMEGLFRQIGIYSPKGQKYKPVDADQLMYYREDQAGQVLEEGITEAGAFSSWMAAATSYSSNDQPMLPFYIYYSMFGFQRIGDSAWQAADMRSRGFLLGATAGRTTLNGEGLQHEDGHSHLLAGAIPNCRAYDPTFGYEVAVILQHGMKRMLEDQQDEYWYLTLMNENYTHPEMPKGAEEGILKGMYLLRDAGKPKKGELRVQLLGSGTILREAIAAAELLDRDFGVSADIWSCPSFTELRRDGFDVERWNRLHPEEKPRLPYVTQCLEGRQGPAIAATDYVRAYPDQIRAFVPMRYTVLGTDGFGRSDTRANLRRFFEVDRYYIAHAAIAALAAEGKMNAKDVARAIKQYRIDVEKANPVGV</sequence>
<keyword evidence="7 9" id="KW-0670">Pyruvate</keyword>
<organism evidence="14 15">
    <name type="scientific">Arenimonas fontis</name>
    <dbReference type="NCBI Taxonomy" id="2608255"/>
    <lineage>
        <taxon>Bacteria</taxon>
        <taxon>Pseudomonadati</taxon>
        <taxon>Pseudomonadota</taxon>
        <taxon>Gammaproteobacteria</taxon>
        <taxon>Lysobacterales</taxon>
        <taxon>Lysobacteraceae</taxon>
        <taxon>Arenimonas</taxon>
    </lineage>
</organism>
<protein>
    <recommendedName>
        <fullName evidence="4 9">Pyruvate dehydrogenase E1 component</fullName>
        <ecNumber evidence="3 9">1.2.4.1</ecNumber>
    </recommendedName>
</protein>
<dbReference type="Gene3D" id="3.40.50.970">
    <property type="match status" value="2"/>
</dbReference>